<feature type="transmembrane region" description="Helical" evidence="1">
    <location>
        <begin position="6"/>
        <end position="27"/>
    </location>
</feature>
<keyword evidence="1" id="KW-0812">Transmembrane</keyword>
<dbReference type="EMBL" id="MCGO01000045">
    <property type="protein sequence ID" value="ORY38193.1"/>
    <property type="molecule type" value="Genomic_DNA"/>
</dbReference>
<reference evidence="2 3" key="1">
    <citation type="submission" date="2016-07" db="EMBL/GenBank/DDBJ databases">
        <title>Pervasive Adenine N6-methylation of Active Genes in Fungi.</title>
        <authorList>
            <consortium name="DOE Joint Genome Institute"/>
            <person name="Mondo S.J."/>
            <person name="Dannebaum R.O."/>
            <person name="Kuo R.C."/>
            <person name="Labutti K."/>
            <person name="Haridas S."/>
            <person name="Kuo A."/>
            <person name="Salamov A."/>
            <person name="Ahrendt S.R."/>
            <person name="Lipzen A."/>
            <person name="Sullivan W."/>
            <person name="Andreopoulos W.B."/>
            <person name="Clum A."/>
            <person name="Lindquist E."/>
            <person name="Daum C."/>
            <person name="Ramamoorthy G.K."/>
            <person name="Gryganskyi A."/>
            <person name="Culley D."/>
            <person name="Magnuson J.K."/>
            <person name="James T.Y."/>
            <person name="O'Malley M.A."/>
            <person name="Stajich J.E."/>
            <person name="Spatafora J.W."/>
            <person name="Visel A."/>
            <person name="Grigoriev I.V."/>
        </authorList>
    </citation>
    <scope>NUCLEOTIDE SEQUENCE [LARGE SCALE GENOMIC DNA]</scope>
    <source>
        <strain evidence="2 3">JEL800</strain>
    </source>
</reference>
<feature type="transmembrane region" description="Helical" evidence="1">
    <location>
        <begin position="39"/>
        <end position="57"/>
    </location>
</feature>
<name>A0A1Y2BTX4_9FUNG</name>
<proteinExistence type="predicted"/>
<keyword evidence="3" id="KW-1185">Reference proteome</keyword>
<evidence type="ECO:0000313" key="3">
    <source>
        <dbReference type="Proteomes" id="UP000193642"/>
    </source>
</evidence>
<accession>A0A1Y2BTX4</accession>
<feature type="transmembrane region" description="Helical" evidence="1">
    <location>
        <begin position="63"/>
        <end position="85"/>
    </location>
</feature>
<dbReference type="Proteomes" id="UP000193642">
    <property type="component" value="Unassembled WGS sequence"/>
</dbReference>
<keyword evidence="1" id="KW-0472">Membrane</keyword>
<evidence type="ECO:0000313" key="2">
    <source>
        <dbReference type="EMBL" id="ORY38193.1"/>
    </source>
</evidence>
<gene>
    <name evidence="2" type="ORF">BCR33DRAFT_720901</name>
</gene>
<organism evidence="2 3">
    <name type="scientific">Rhizoclosmatium globosum</name>
    <dbReference type="NCBI Taxonomy" id="329046"/>
    <lineage>
        <taxon>Eukaryota</taxon>
        <taxon>Fungi</taxon>
        <taxon>Fungi incertae sedis</taxon>
        <taxon>Chytridiomycota</taxon>
        <taxon>Chytridiomycota incertae sedis</taxon>
        <taxon>Chytridiomycetes</taxon>
        <taxon>Chytridiales</taxon>
        <taxon>Chytriomycetaceae</taxon>
        <taxon>Rhizoclosmatium</taxon>
    </lineage>
</organism>
<evidence type="ECO:0000256" key="1">
    <source>
        <dbReference type="SAM" id="Phobius"/>
    </source>
</evidence>
<dbReference type="AlphaFoldDB" id="A0A1Y2BTX4"/>
<protein>
    <submittedName>
        <fullName evidence="2">Uncharacterized protein</fullName>
    </submittedName>
</protein>
<feature type="transmembrane region" description="Helical" evidence="1">
    <location>
        <begin position="175"/>
        <end position="198"/>
    </location>
</feature>
<feature type="transmembrane region" description="Helical" evidence="1">
    <location>
        <begin position="97"/>
        <end position="118"/>
    </location>
</feature>
<sequence>MDSSRIPILVCAGIGALCSSSLILFLIFGQAGRFQKSTLGRLVLFLLALLTLFNSLLIPINIYMAYTVTGIFLYSMGVLVTFTYLIIALERYCNIKFYVYIVAGHAVFTLCIMIWSFATHIQELLFTRGTINNALMFFTFGGIAFLYYRLSIHASPLNSNQRHKDETSRNGRDKLLLMIASFLVCYTLFPVCTSPVFYPEWKEPLALDVLSNCLASMDGILTPLITLHLNQDLVKVVVEKSSKLASATATKQSAKISLVENLRCKGNQKFNDYQS</sequence>
<keyword evidence="1" id="KW-1133">Transmembrane helix</keyword>
<comment type="caution">
    <text evidence="2">The sequence shown here is derived from an EMBL/GenBank/DDBJ whole genome shotgun (WGS) entry which is preliminary data.</text>
</comment>
<feature type="transmembrane region" description="Helical" evidence="1">
    <location>
        <begin position="130"/>
        <end position="148"/>
    </location>
</feature>
<dbReference type="SUPFAM" id="SSF81321">
    <property type="entry name" value="Family A G protein-coupled receptor-like"/>
    <property type="match status" value="1"/>
</dbReference>